<keyword evidence="7" id="KW-0963">Cytoplasm</keyword>
<dbReference type="Gene3D" id="2.20.25.10">
    <property type="match status" value="1"/>
</dbReference>
<dbReference type="GO" id="GO:0046872">
    <property type="term" value="F:metal ion binding"/>
    <property type="evidence" value="ECO:0007669"/>
    <property type="project" value="UniProtKB-KW"/>
</dbReference>
<dbReference type="InterPro" id="IPR008979">
    <property type="entry name" value="Galactose-bd-like_sf"/>
</dbReference>
<comment type="subcellular location">
    <subcellularLocation>
        <location evidence="3">Cytoplasm</location>
    </subcellularLocation>
</comment>
<dbReference type="FunFam" id="2.20.25.10:FF:000011">
    <property type="entry name" value="peptide-N(4)-(N-acetyl-beta- glucosaminyl)asparagine amidase"/>
    <property type="match status" value="1"/>
</dbReference>
<dbReference type="InterPro" id="IPR038765">
    <property type="entry name" value="Papain-like_cys_pep_sf"/>
</dbReference>
<dbReference type="Pfam" id="PF04721">
    <property type="entry name" value="PAW"/>
    <property type="match status" value="1"/>
</dbReference>
<evidence type="ECO:0000256" key="12">
    <source>
        <dbReference type="ARBA" id="ARBA00029604"/>
    </source>
</evidence>
<feature type="domain" description="PAW" evidence="16">
    <location>
        <begin position="432"/>
        <end position="636"/>
    </location>
</feature>
<reference evidence="17" key="1">
    <citation type="submission" date="2016-05" db="EMBL/GenBank/DDBJ databases">
        <authorList>
            <person name="Lavstsen T."/>
            <person name="Jespersen J.S."/>
        </authorList>
    </citation>
    <scope>NUCLEOTIDE SEQUENCE</scope>
    <source>
        <tissue evidence="17">Brain</tissue>
    </source>
</reference>
<evidence type="ECO:0000256" key="11">
    <source>
        <dbReference type="ARBA" id="ARBA00024870"/>
    </source>
</evidence>
<evidence type="ECO:0000256" key="13">
    <source>
        <dbReference type="ARBA" id="ARBA00032901"/>
    </source>
</evidence>
<dbReference type="Pfam" id="PF09409">
    <property type="entry name" value="PUB"/>
    <property type="match status" value="1"/>
</dbReference>
<dbReference type="FunFam" id="2.60.120.1020:FF:000001">
    <property type="entry name" value="Peptide-N(4)-(N-acetyl-beta-glucosaminyl)asparagine amidase"/>
    <property type="match status" value="1"/>
</dbReference>
<name>A0A1A7YBC1_9TELE</name>
<evidence type="ECO:0000256" key="7">
    <source>
        <dbReference type="ARBA" id="ARBA00022490"/>
    </source>
</evidence>
<dbReference type="PANTHER" id="PTHR12143">
    <property type="entry name" value="PEPTIDE N-GLYCANASE PNGASE -RELATED"/>
    <property type="match status" value="1"/>
</dbReference>
<dbReference type="GO" id="GO:0000224">
    <property type="term" value="F:peptide-N4-(N-acetyl-beta-glucosaminyl)asparagine amidase activity"/>
    <property type="evidence" value="ECO:0007669"/>
    <property type="project" value="UniProtKB-EC"/>
</dbReference>
<dbReference type="Gene3D" id="2.60.120.1020">
    <property type="entry name" value="Peptide N glycanase, PAW domain"/>
    <property type="match status" value="1"/>
</dbReference>
<gene>
    <name evidence="17" type="primary">NGLY1</name>
</gene>
<dbReference type="GO" id="GO:0006516">
    <property type="term" value="P:glycoprotein catabolic process"/>
    <property type="evidence" value="ECO:0007669"/>
    <property type="project" value="InterPro"/>
</dbReference>
<dbReference type="SMART" id="SM00580">
    <property type="entry name" value="PUG"/>
    <property type="match status" value="1"/>
</dbReference>
<dbReference type="AlphaFoldDB" id="A0A1A7YBC1"/>
<dbReference type="Gene3D" id="3.10.620.30">
    <property type="match status" value="1"/>
</dbReference>
<dbReference type="SMART" id="SM00460">
    <property type="entry name" value="TGc"/>
    <property type="match status" value="1"/>
</dbReference>
<dbReference type="InterPro" id="IPR038680">
    <property type="entry name" value="PAW_sf"/>
</dbReference>
<proteinExistence type="inferred from homology"/>
<keyword evidence="10" id="KW-0862">Zinc</keyword>
<dbReference type="SUPFAM" id="SSF143503">
    <property type="entry name" value="PUG domain-like"/>
    <property type="match status" value="1"/>
</dbReference>
<accession>A0A1A7YBC1</accession>
<dbReference type="PROSITE" id="PS51398">
    <property type="entry name" value="PAW"/>
    <property type="match status" value="1"/>
</dbReference>
<feature type="region of interest" description="Disordered" evidence="15">
    <location>
        <begin position="101"/>
        <end position="142"/>
    </location>
</feature>
<dbReference type="EC" id="3.5.1.52" evidence="5"/>
<evidence type="ECO:0000256" key="15">
    <source>
        <dbReference type="SAM" id="MobiDB-lite"/>
    </source>
</evidence>
<dbReference type="InterPro" id="IPR002931">
    <property type="entry name" value="Transglutaminase-like"/>
</dbReference>
<dbReference type="PANTHER" id="PTHR12143:SF19">
    <property type="entry name" value="PEPTIDE-N(4)-(N-ACETYL-BETA-GLUCOSAMINYL)ASPARAGINE AMIDASE"/>
    <property type="match status" value="1"/>
</dbReference>
<dbReference type="EMBL" id="HADX01005331">
    <property type="protein sequence ID" value="SBP27563.1"/>
    <property type="molecule type" value="Transcribed_RNA"/>
</dbReference>
<dbReference type="GO" id="GO:0005829">
    <property type="term" value="C:cytosol"/>
    <property type="evidence" value="ECO:0007669"/>
    <property type="project" value="TreeGrafter"/>
</dbReference>
<dbReference type="FunFam" id="1.20.58.2190:FF:000001">
    <property type="entry name" value="peptide-N(4)-(N-acetyl-beta- glucosaminyl)asparagine amidase"/>
    <property type="match status" value="1"/>
</dbReference>
<organism evidence="17">
    <name type="scientific">Iconisemion striatum</name>
    <dbReference type="NCBI Taxonomy" id="60296"/>
    <lineage>
        <taxon>Eukaryota</taxon>
        <taxon>Metazoa</taxon>
        <taxon>Chordata</taxon>
        <taxon>Craniata</taxon>
        <taxon>Vertebrata</taxon>
        <taxon>Euteleostomi</taxon>
        <taxon>Actinopterygii</taxon>
        <taxon>Neopterygii</taxon>
        <taxon>Teleostei</taxon>
        <taxon>Neoteleostei</taxon>
        <taxon>Acanthomorphata</taxon>
        <taxon>Ovalentaria</taxon>
        <taxon>Atherinomorphae</taxon>
        <taxon>Cyprinodontiformes</taxon>
        <taxon>Nothobranchiidae</taxon>
        <taxon>Iconisemion</taxon>
    </lineage>
</organism>
<comment type="similarity">
    <text evidence="4 14">Belongs to the transglutaminase-like superfamily. PNGase family.</text>
</comment>
<evidence type="ECO:0000256" key="4">
    <source>
        <dbReference type="ARBA" id="ARBA00009390"/>
    </source>
</evidence>
<dbReference type="SUPFAM" id="SSF54001">
    <property type="entry name" value="Cysteine proteinases"/>
    <property type="match status" value="1"/>
</dbReference>
<keyword evidence="9" id="KW-0378">Hydrolase</keyword>
<evidence type="ECO:0000256" key="9">
    <source>
        <dbReference type="ARBA" id="ARBA00022801"/>
    </source>
</evidence>
<evidence type="ECO:0000256" key="8">
    <source>
        <dbReference type="ARBA" id="ARBA00022723"/>
    </source>
</evidence>
<dbReference type="CDD" id="cd10459">
    <property type="entry name" value="PUB_PNGase"/>
    <property type="match status" value="1"/>
</dbReference>
<comment type="cofactor">
    <cofactor evidence="2">
        <name>Zn(2+)</name>
        <dbReference type="ChEBI" id="CHEBI:29105"/>
    </cofactor>
</comment>
<evidence type="ECO:0000256" key="5">
    <source>
        <dbReference type="ARBA" id="ARBA00012158"/>
    </source>
</evidence>
<evidence type="ECO:0000256" key="14">
    <source>
        <dbReference type="PROSITE-ProRule" id="PRU00731"/>
    </source>
</evidence>
<dbReference type="InterPro" id="IPR018997">
    <property type="entry name" value="PUB_domain"/>
</dbReference>
<evidence type="ECO:0000256" key="3">
    <source>
        <dbReference type="ARBA" id="ARBA00004496"/>
    </source>
</evidence>
<reference evidence="17" key="2">
    <citation type="submission" date="2016-06" db="EMBL/GenBank/DDBJ databases">
        <title>The genome of a short-lived fish provides insights into sex chromosome evolution and the genetic control of aging.</title>
        <authorList>
            <person name="Reichwald K."/>
            <person name="Felder M."/>
            <person name="Petzold A."/>
            <person name="Koch P."/>
            <person name="Groth M."/>
            <person name="Platzer M."/>
        </authorList>
    </citation>
    <scope>NUCLEOTIDE SEQUENCE</scope>
    <source>
        <tissue evidence="17">Brain</tissue>
    </source>
</reference>
<dbReference type="SMART" id="SM00613">
    <property type="entry name" value="PAW"/>
    <property type="match status" value="1"/>
</dbReference>
<feature type="compositionally biased region" description="Low complexity" evidence="15">
    <location>
        <begin position="108"/>
        <end position="142"/>
    </location>
</feature>
<evidence type="ECO:0000256" key="10">
    <source>
        <dbReference type="ARBA" id="ARBA00022833"/>
    </source>
</evidence>
<dbReference type="GO" id="GO:0005634">
    <property type="term" value="C:nucleus"/>
    <property type="evidence" value="ECO:0007669"/>
    <property type="project" value="TreeGrafter"/>
</dbReference>
<dbReference type="EMBL" id="HADW01011401">
    <property type="protein sequence ID" value="SBP12801.1"/>
    <property type="molecule type" value="Transcribed_RNA"/>
</dbReference>
<dbReference type="Pfam" id="PF01841">
    <property type="entry name" value="Transglut_core"/>
    <property type="match status" value="1"/>
</dbReference>
<comment type="catalytic activity">
    <reaction evidence="1">
        <text>Hydrolysis of an N(4)-(acetyl-beta-D-glucosaminyl)asparagine residue in which the glucosamine residue may be further glycosylated, to yield a (substituted) N-acetyl-beta-D-glucosaminylamine and a peptide containing an aspartate residue.</text>
        <dbReference type="EC" id="3.5.1.52"/>
    </reaction>
</comment>
<evidence type="ECO:0000256" key="1">
    <source>
        <dbReference type="ARBA" id="ARBA00001650"/>
    </source>
</evidence>
<evidence type="ECO:0000256" key="2">
    <source>
        <dbReference type="ARBA" id="ARBA00001947"/>
    </source>
</evidence>
<dbReference type="InterPro" id="IPR050883">
    <property type="entry name" value="PNGase"/>
</dbReference>
<sequence>MSLSPAVSTLCENPRDVFLDVSKLLLTYADNILRNPNEEKYRSIRIGNPTFFTKLLPIKGAVECLFEMGFEEAETHLVFPRSASVAQLRLIRESIAAQRDVRMSGEHPSQAAAQPAAAASSAPESCAASSDRPVASSSQQPSPLGSSVSFFATLQSNFQHVMLYERPELQQKALSIIPHQLLLSAAQYKLKELKDTDSDCKLGIEDFLVLELLRWFKQDFFSWVDQLSCSQCEGPTQHASPLSSSAEDLRWGAQRVENHYCQNCRLSTRFPRYNNPEKLLETRRGRCGEWANCFTLCCRALGLEARYVWDSTDHVWTEVYSVSQRRWLHCDSCENACDKPLLYEVGWGKKLAYVLAFSKDQVVDVTWRYSCKHSEVLSRRTRVQEAWLLHTINSLNVGRQQTLSADRKKELTERLLVELVEFISPKKPKPGELGGRNSGSLAWRVARGETQTPERDTQVAAFVFTPTEKEKNDQLLHVSYSASKDQYCRVSSCSEVIPNWDQCVWAKESVFRKVESDWKMAYIARTEDSTVGRISWKFDLAPADLKIKSISIMASSQTFHSGKVCWHVQSGALTTNFSGDGKMQSFPSLCGSSELVVAAELGGGEGDISWQHSQIFRQSLEEVNPSFEVVIHLQHA</sequence>
<evidence type="ECO:0000259" key="16">
    <source>
        <dbReference type="PROSITE" id="PS51398"/>
    </source>
</evidence>
<comment type="function">
    <text evidence="11">Specifically deglycosylates the denatured form of N-linked glycoproteins in the cytoplasm and assists their proteasome-mediated degradation. Cleaves the beta-aspartyl-glucosamine (GlcNAc) of the glycan and the amide side chain of Asn, converting Asn to Asp. Prefers proteins containing high-mannose over those bearing complex type oligosaccharides. Can recognize misfolded proteins in the endoplasmic reticulum that are exported to the cytosol to be destroyed and deglycosylate them, while it has no activity toward native proteins. Deglycosylation is a prerequisite for subsequent proteasome-mediated degradation of some, but not all, misfolded glycoproteins.</text>
</comment>
<dbReference type="SUPFAM" id="SSF49785">
    <property type="entry name" value="Galactose-binding domain-like"/>
    <property type="match status" value="1"/>
</dbReference>
<dbReference type="Gene3D" id="1.20.58.2190">
    <property type="match status" value="1"/>
</dbReference>
<dbReference type="InterPro" id="IPR006588">
    <property type="entry name" value="Peptide_N_glycanase_PAW_dom"/>
</dbReference>
<evidence type="ECO:0000313" key="17">
    <source>
        <dbReference type="EMBL" id="SBP27563.1"/>
    </source>
</evidence>
<evidence type="ECO:0000256" key="6">
    <source>
        <dbReference type="ARBA" id="ARBA00018546"/>
    </source>
</evidence>
<protein>
    <recommendedName>
        <fullName evidence="6">Peptide-N(4)-(N-acetyl-beta-glucosaminyl)asparagine amidase</fullName>
        <ecNumber evidence="5">3.5.1.52</ecNumber>
    </recommendedName>
    <alternativeName>
        <fullName evidence="12">N-glycanase 1</fullName>
    </alternativeName>
    <alternativeName>
        <fullName evidence="13">Peptide:N-glycanase</fullName>
    </alternativeName>
</protein>
<keyword evidence="8" id="KW-0479">Metal-binding</keyword>
<dbReference type="InterPro" id="IPR036339">
    <property type="entry name" value="PUB-like_dom_sf"/>
</dbReference>